<gene>
    <name evidence="7" type="ORF">A3D03_05775</name>
</gene>
<evidence type="ECO:0000259" key="6">
    <source>
        <dbReference type="PROSITE" id="PS50076"/>
    </source>
</evidence>
<keyword evidence="1" id="KW-0479">Metal-binding</keyword>
<evidence type="ECO:0000313" key="7">
    <source>
        <dbReference type="EMBL" id="OGG21128.1"/>
    </source>
</evidence>
<dbReference type="EMBL" id="MFJN01000028">
    <property type="protein sequence ID" value="OGG21128.1"/>
    <property type="molecule type" value="Genomic_DNA"/>
</dbReference>
<evidence type="ECO:0000256" key="5">
    <source>
        <dbReference type="ARBA" id="ARBA00023186"/>
    </source>
</evidence>
<dbReference type="SUPFAM" id="SSF46565">
    <property type="entry name" value="Chaperone J-domain"/>
    <property type="match status" value="1"/>
</dbReference>
<dbReference type="STRING" id="1798384.A3D03_05775"/>
<dbReference type="Pfam" id="PF00226">
    <property type="entry name" value="DnaJ"/>
    <property type="match status" value="1"/>
</dbReference>
<evidence type="ECO:0000256" key="2">
    <source>
        <dbReference type="ARBA" id="ARBA00022737"/>
    </source>
</evidence>
<proteinExistence type="predicted"/>
<accession>A0A1F6A8T6</accession>
<dbReference type="CDD" id="cd10747">
    <property type="entry name" value="DnaJ_C"/>
    <property type="match status" value="1"/>
</dbReference>
<dbReference type="InterPro" id="IPR001623">
    <property type="entry name" value="DnaJ_domain"/>
</dbReference>
<dbReference type="InterPro" id="IPR002939">
    <property type="entry name" value="DnaJ_C"/>
</dbReference>
<keyword evidence="4" id="KW-0862">Zinc</keyword>
<reference evidence="7 8" key="1">
    <citation type="journal article" date="2016" name="Nat. Commun.">
        <title>Thousands of microbial genomes shed light on interconnected biogeochemical processes in an aquifer system.</title>
        <authorList>
            <person name="Anantharaman K."/>
            <person name="Brown C.T."/>
            <person name="Hug L.A."/>
            <person name="Sharon I."/>
            <person name="Castelle C.J."/>
            <person name="Probst A.J."/>
            <person name="Thomas B.C."/>
            <person name="Singh A."/>
            <person name="Wilkins M.J."/>
            <person name="Karaoz U."/>
            <person name="Brodie E.L."/>
            <person name="Williams K.H."/>
            <person name="Hubbard S.S."/>
            <person name="Banfield J.F."/>
        </authorList>
    </citation>
    <scope>NUCLEOTIDE SEQUENCE [LARGE SCALE GENOMIC DNA]</scope>
</reference>
<keyword evidence="2" id="KW-0677">Repeat</keyword>
<evidence type="ECO:0000313" key="8">
    <source>
        <dbReference type="Proteomes" id="UP000177092"/>
    </source>
</evidence>
<feature type="domain" description="J" evidence="6">
    <location>
        <begin position="4"/>
        <end position="68"/>
    </location>
</feature>
<dbReference type="AlphaFoldDB" id="A0A1F6A8T6"/>
<dbReference type="Gene3D" id="1.10.287.110">
    <property type="entry name" value="DnaJ domain"/>
    <property type="match status" value="1"/>
</dbReference>
<evidence type="ECO:0000256" key="3">
    <source>
        <dbReference type="ARBA" id="ARBA00022771"/>
    </source>
</evidence>
<dbReference type="InterPro" id="IPR008971">
    <property type="entry name" value="HSP40/DnaJ_pept-bd"/>
</dbReference>
<dbReference type="InterPro" id="IPR018253">
    <property type="entry name" value="DnaJ_domain_CS"/>
</dbReference>
<dbReference type="SMART" id="SM00271">
    <property type="entry name" value="DnaJ"/>
    <property type="match status" value="1"/>
</dbReference>
<dbReference type="Gene3D" id="2.60.260.20">
    <property type="entry name" value="Urease metallochaperone UreE, N-terminal domain"/>
    <property type="match status" value="2"/>
</dbReference>
<dbReference type="GO" id="GO:0008270">
    <property type="term" value="F:zinc ion binding"/>
    <property type="evidence" value="ECO:0007669"/>
    <property type="project" value="UniProtKB-KW"/>
</dbReference>
<dbReference type="PANTHER" id="PTHR43096:SF52">
    <property type="entry name" value="DNAJ HOMOLOG 1, MITOCHONDRIAL-RELATED"/>
    <property type="match status" value="1"/>
</dbReference>
<dbReference type="Pfam" id="PF01556">
    <property type="entry name" value="DnaJ_C"/>
    <property type="match status" value="1"/>
</dbReference>
<dbReference type="Proteomes" id="UP000177092">
    <property type="component" value="Unassembled WGS sequence"/>
</dbReference>
<dbReference type="InterPro" id="IPR036869">
    <property type="entry name" value="J_dom_sf"/>
</dbReference>
<dbReference type="GO" id="GO:0042026">
    <property type="term" value="P:protein refolding"/>
    <property type="evidence" value="ECO:0007669"/>
    <property type="project" value="TreeGrafter"/>
</dbReference>
<sequence>MSKDFYEVLGVSKSASDTEIKKAYRKLALEWHPDRNKDPKATERFKEINKAYEILSDPQKKQAFDQFGEAAFSQGAGYPGGSPFGGGQNQTGSYGPFTYSYSSSGGSPFEGVDFGGFSDPFEIFEQFFGGSSFRRSSRPQRRIYRFTIDFMEAVKGVEKEVVVDGKQQKIKIPAGVDEGSRIRFDNFEVVLSVQSDSRFKREGYDLLSDVEISFPQAVLGEVVSVPTVEGPLKLKIKPGTQSGSLVKLKGRGVPMVRGNGRGDHYLQIKIKVPEHINNRQKELLSEFESEFQKKKGWF</sequence>
<keyword evidence="3" id="KW-0863">Zinc-finger</keyword>
<comment type="caution">
    <text evidence="7">The sequence shown here is derived from an EMBL/GenBank/DDBJ whole genome shotgun (WGS) entry which is preliminary data.</text>
</comment>
<keyword evidence="5" id="KW-0143">Chaperone</keyword>
<organism evidence="7 8">
    <name type="scientific">Candidatus Gottesmanbacteria bacterium RIFCSPHIGHO2_02_FULL_40_13</name>
    <dbReference type="NCBI Taxonomy" id="1798384"/>
    <lineage>
        <taxon>Bacteria</taxon>
        <taxon>Candidatus Gottesmaniibacteriota</taxon>
    </lineage>
</organism>
<dbReference type="PROSITE" id="PS00636">
    <property type="entry name" value="DNAJ_1"/>
    <property type="match status" value="1"/>
</dbReference>
<protein>
    <recommendedName>
        <fullName evidence="6">J domain-containing protein</fullName>
    </recommendedName>
</protein>
<dbReference type="GO" id="GO:0051082">
    <property type="term" value="F:unfolded protein binding"/>
    <property type="evidence" value="ECO:0007669"/>
    <property type="project" value="InterPro"/>
</dbReference>
<dbReference type="PROSITE" id="PS50076">
    <property type="entry name" value="DNAJ_2"/>
    <property type="match status" value="1"/>
</dbReference>
<dbReference type="CDD" id="cd06257">
    <property type="entry name" value="DnaJ"/>
    <property type="match status" value="1"/>
</dbReference>
<name>A0A1F6A8T6_9BACT</name>
<evidence type="ECO:0000256" key="4">
    <source>
        <dbReference type="ARBA" id="ARBA00022833"/>
    </source>
</evidence>
<dbReference type="SUPFAM" id="SSF49493">
    <property type="entry name" value="HSP40/DnaJ peptide-binding domain"/>
    <property type="match status" value="2"/>
</dbReference>
<dbReference type="FunFam" id="2.60.260.20:FF:000005">
    <property type="entry name" value="Chaperone protein dnaJ 1, mitochondrial"/>
    <property type="match status" value="1"/>
</dbReference>
<evidence type="ECO:0000256" key="1">
    <source>
        <dbReference type="ARBA" id="ARBA00022723"/>
    </source>
</evidence>
<dbReference type="GO" id="GO:0005737">
    <property type="term" value="C:cytoplasm"/>
    <property type="evidence" value="ECO:0007669"/>
    <property type="project" value="TreeGrafter"/>
</dbReference>
<dbReference type="PRINTS" id="PR00625">
    <property type="entry name" value="JDOMAIN"/>
</dbReference>
<dbReference type="PANTHER" id="PTHR43096">
    <property type="entry name" value="DNAJ HOMOLOG 1, MITOCHONDRIAL-RELATED"/>
    <property type="match status" value="1"/>
</dbReference>